<evidence type="ECO:0000313" key="1">
    <source>
        <dbReference type="EMBL" id="WVZ89608.1"/>
    </source>
</evidence>
<sequence>MVMYPSSNSVQPSSHCCLRRLMLVKYTTTDPSVWCTVLPSWSRNSWPTVNQSAFVKGRSIQDNFCLCNKWKDRSTQYLGRFCWRFCHLGFGRKWCNLLCLLSISSTRLLVNGEPGPIMHHRGLRHGDPLSPMLFL</sequence>
<dbReference type="Proteomes" id="UP001341281">
    <property type="component" value="Chromosome 08"/>
</dbReference>
<reference evidence="1 2" key="1">
    <citation type="submission" date="2024-02" db="EMBL/GenBank/DDBJ databases">
        <title>High-quality chromosome-scale genome assembly of Pensacola bahiagrass (Paspalum notatum Flugge var. saurae).</title>
        <authorList>
            <person name="Vega J.M."/>
            <person name="Podio M."/>
            <person name="Orjuela J."/>
            <person name="Siena L.A."/>
            <person name="Pessino S.C."/>
            <person name="Combes M.C."/>
            <person name="Mariac C."/>
            <person name="Albertini E."/>
            <person name="Pupilli F."/>
            <person name="Ortiz J.P.A."/>
            <person name="Leblanc O."/>
        </authorList>
    </citation>
    <scope>NUCLEOTIDE SEQUENCE [LARGE SCALE GENOMIC DNA]</scope>
    <source>
        <strain evidence="1">R1</strain>
        <tissue evidence="1">Leaf</tissue>
    </source>
</reference>
<proteinExistence type="predicted"/>
<evidence type="ECO:0000313" key="2">
    <source>
        <dbReference type="Proteomes" id="UP001341281"/>
    </source>
</evidence>
<dbReference type="AlphaFoldDB" id="A0AAQ3X8E1"/>
<name>A0AAQ3X8E1_PASNO</name>
<dbReference type="EMBL" id="CP144752">
    <property type="protein sequence ID" value="WVZ89608.1"/>
    <property type="molecule type" value="Genomic_DNA"/>
</dbReference>
<protein>
    <submittedName>
        <fullName evidence="1">Uncharacterized protein</fullName>
    </submittedName>
</protein>
<gene>
    <name evidence="1" type="ORF">U9M48_035987</name>
</gene>
<accession>A0AAQ3X8E1</accession>
<organism evidence="1 2">
    <name type="scientific">Paspalum notatum var. saurae</name>
    <dbReference type="NCBI Taxonomy" id="547442"/>
    <lineage>
        <taxon>Eukaryota</taxon>
        <taxon>Viridiplantae</taxon>
        <taxon>Streptophyta</taxon>
        <taxon>Embryophyta</taxon>
        <taxon>Tracheophyta</taxon>
        <taxon>Spermatophyta</taxon>
        <taxon>Magnoliopsida</taxon>
        <taxon>Liliopsida</taxon>
        <taxon>Poales</taxon>
        <taxon>Poaceae</taxon>
        <taxon>PACMAD clade</taxon>
        <taxon>Panicoideae</taxon>
        <taxon>Andropogonodae</taxon>
        <taxon>Paspaleae</taxon>
        <taxon>Paspalinae</taxon>
        <taxon>Paspalum</taxon>
    </lineage>
</organism>
<keyword evidence="2" id="KW-1185">Reference proteome</keyword>